<keyword evidence="3" id="KW-1185">Reference proteome</keyword>
<reference evidence="2" key="1">
    <citation type="journal article" date="2023" name="Mol. Phylogenet. Evol.">
        <title>Genome-scale phylogeny and comparative genomics of the fungal order Sordariales.</title>
        <authorList>
            <person name="Hensen N."/>
            <person name="Bonometti L."/>
            <person name="Westerberg I."/>
            <person name="Brannstrom I.O."/>
            <person name="Guillou S."/>
            <person name="Cros-Aarteil S."/>
            <person name="Calhoun S."/>
            <person name="Haridas S."/>
            <person name="Kuo A."/>
            <person name="Mondo S."/>
            <person name="Pangilinan J."/>
            <person name="Riley R."/>
            <person name="LaButti K."/>
            <person name="Andreopoulos B."/>
            <person name="Lipzen A."/>
            <person name="Chen C."/>
            <person name="Yan M."/>
            <person name="Daum C."/>
            <person name="Ng V."/>
            <person name="Clum A."/>
            <person name="Steindorff A."/>
            <person name="Ohm R.A."/>
            <person name="Martin F."/>
            <person name="Silar P."/>
            <person name="Natvig D.O."/>
            <person name="Lalanne C."/>
            <person name="Gautier V."/>
            <person name="Ament-Velasquez S.L."/>
            <person name="Kruys A."/>
            <person name="Hutchinson M.I."/>
            <person name="Powell A.J."/>
            <person name="Barry K."/>
            <person name="Miller A.N."/>
            <person name="Grigoriev I.V."/>
            <person name="Debuchy R."/>
            <person name="Gladieux P."/>
            <person name="Hiltunen Thoren M."/>
            <person name="Johannesson H."/>
        </authorList>
    </citation>
    <scope>NUCLEOTIDE SEQUENCE</scope>
    <source>
        <strain evidence="2">PSN324</strain>
    </source>
</reference>
<dbReference type="CDD" id="cd09917">
    <property type="entry name" value="F-box_SF"/>
    <property type="match status" value="1"/>
</dbReference>
<dbReference type="AlphaFoldDB" id="A0AAV9HNN1"/>
<gene>
    <name evidence="2" type="ORF">QBC42DRAFT_251563</name>
</gene>
<proteinExistence type="predicted"/>
<reference evidence="2" key="2">
    <citation type="submission" date="2023-06" db="EMBL/GenBank/DDBJ databases">
        <authorList>
            <consortium name="Lawrence Berkeley National Laboratory"/>
            <person name="Mondo S.J."/>
            <person name="Hensen N."/>
            <person name="Bonometti L."/>
            <person name="Westerberg I."/>
            <person name="Brannstrom I.O."/>
            <person name="Guillou S."/>
            <person name="Cros-Aarteil S."/>
            <person name="Calhoun S."/>
            <person name="Haridas S."/>
            <person name="Kuo A."/>
            <person name="Pangilinan J."/>
            <person name="Riley R."/>
            <person name="Labutti K."/>
            <person name="Andreopoulos B."/>
            <person name="Lipzen A."/>
            <person name="Chen C."/>
            <person name="Yanf M."/>
            <person name="Daum C."/>
            <person name="Ng V."/>
            <person name="Clum A."/>
            <person name="Steindorff A."/>
            <person name="Ohm R."/>
            <person name="Martin F."/>
            <person name="Silar P."/>
            <person name="Natvig D."/>
            <person name="Lalanne C."/>
            <person name="Gautier V."/>
            <person name="Ament-Velasquez S.L."/>
            <person name="Kruys A."/>
            <person name="Hutchinson M.I."/>
            <person name="Powell A.J."/>
            <person name="Barry K."/>
            <person name="Miller A.N."/>
            <person name="Grigoriev I.V."/>
            <person name="Debuchy R."/>
            <person name="Gladieux P."/>
            <person name="Thoren M.H."/>
            <person name="Johannesson H."/>
        </authorList>
    </citation>
    <scope>NUCLEOTIDE SEQUENCE</scope>
    <source>
        <strain evidence="2">PSN324</strain>
    </source>
</reference>
<dbReference type="Proteomes" id="UP001321749">
    <property type="component" value="Unassembled WGS sequence"/>
</dbReference>
<organism evidence="2 3">
    <name type="scientific">Cladorrhinum samala</name>
    <dbReference type="NCBI Taxonomy" id="585594"/>
    <lineage>
        <taxon>Eukaryota</taxon>
        <taxon>Fungi</taxon>
        <taxon>Dikarya</taxon>
        <taxon>Ascomycota</taxon>
        <taxon>Pezizomycotina</taxon>
        <taxon>Sordariomycetes</taxon>
        <taxon>Sordariomycetidae</taxon>
        <taxon>Sordariales</taxon>
        <taxon>Podosporaceae</taxon>
        <taxon>Cladorrhinum</taxon>
    </lineage>
</organism>
<sequence>MPVIQHLRRLFHQGSRRRQRQFHCPQDGTNATIEVVVARPSRSGLTKPVLEEMPTEIVLTIVEYLDPITRGALALTSRALFIKSGGNDAFKFDHDDAQASQRHGLLLRLAKDKRYLPLTLCPFCSIFHRPISATLPAGVTFNPEDARSANSKLQKCQRESPILNPSDYAAMAEYLPAKVHQSIIKAILESYATVGSAADVAQLRELPLETDSHEAEIGEGENGAITLFCFNYDLAINNDGRILLKTQKSIIPCWRKTTSDENMSGEEVVAAVESLGQILSYPPLKPPCHKLLNQICEHMGDDLTTRHLTLFGRSSDLPRFECMWTHPISSTNCCPKSIEKSACITKCKYCYTDLGVHMRDLEIPGKDGFQTRKARAAVLTTWCDLGSRLPSSSWERRKTGSNHIPEPGGTDSTPSEQRSCTQPPTVLLQFEGGGNTPRQERYQIPGLRYFNFGFRWPANHEFRDSGERGSSGHGSSEGTINNRITSVRAEEHWGVSIYYLPMIFDIVASVVKTHLGN</sequence>
<feature type="compositionally biased region" description="Polar residues" evidence="1">
    <location>
        <begin position="410"/>
        <end position="422"/>
    </location>
</feature>
<accession>A0AAV9HNN1</accession>
<protein>
    <recommendedName>
        <fullName evidence="4">F-box domain-containing protein</fullName>
    </recommendedName>
</protein>
<evidence type="ECO:0008006" key="4">
    <source>
        <dbReference type="Google" id="ProtNLM"/>
    </source>
</evidence>
<evidence type="ECO:0000313" key="2">
    <source>
        <dbReference type="EMBL" id="KAK4462364.1"/>
    </source>
</evidence>
<evidence type="ECO:0000313" key="3">
    <source>
        <dbReference type="Proteomes" id="UP001321749"/>
    </source>
</evidence>
<name>A0AAV9HNN1_9PEZI</name>
<evidence type="ECO:0000256" key="1">
    <source>
        <dbReference type="SAM" id="MobiDB-lite"/>
    </source>
</evidence>
<dbReference type="EMBL" id="MU864973">
    <property type="protein sequence ID" value="KAK4462364.1"/>
    <property type="molecule type" value="Genomic_DNA"/>
</dbReference>
<feature type="region of interest" description="Disordered" evidence="1">
    <location>
        <begin position="390"/>
        <end position="422"/>
    </location>
</feature>
<comment type="caution">
    <text evidence="2">The sequence shown here is derived from an EMBL/GenBank/DDBJ whole genome shotgun (WGS) entry which is preliminary data.</text>
</comment>